<dbReference type="InterPro" id="IPR019257">
    <property type="entry name" value="MeTrfase_dom"/>
</dbReference>
<organism evidence="4">
    <name type="scientific">hydrothermal vent metagenome</name>
    <dbReference type="NCBI Taxonomy" id="652676"/>
    <lineage>
        <taxon>unclassified sequences</taxon>
        <taxon>metagenomes</taxon>
        <taxon>ecological metagenomes</taxon>
    </lineage>
</organism>
<accession>A0A3B0V0J9</accession>
<gene>
    <name evidence="4" type="ORF">MNBD_BACTEROID07-1880</name>
</gene>
<evidence type="ECO:0000313" key="4">
    <source>
        <dbReference type="EMBL" id="VAW30389.1"/>
    </source>
</evidence>
<dbReference type="EMBL" id="UOET01000508">
    <property type="protein sequence ID" value="VAW30389.1"/>
    <property type="molecule type" value="Genomic_DNA"/>
</dbReference>
<dbReference type="InterPro" id="IPR029063">
    <property type="entry name" value="SAM-dependent_MTases_sf"/>
</dbReference>
<dbReference type="AlphaFoldDB" id="A0A3B0V0J9"/>
<evidence type="ECO:0000256" key="1">
    <source>
        <dbReference type="ARBA" id="ARBA00022603"/>
    </source>
</evidence>
<dbReference type="InterPro" id="IPR051128">
    <property type="entry name" value="EgtD_Methyltrsf_superfamily"/>
</dbReference>
<keyword evidence="1" id="KW-0489">Methyltransferase</keyword>
<dbReference type="PANTHER" id="PTHR43397">
    <property type="entry name" value="ERGOTHIONEINE BIOSYNTHESIS PROTEIN 1"/>
    <property type="match status" value="1"/>
</dbReference>
<protein>
    <recommendedName>
        <fullName evidence="3">Histidine-specific methyltransferase SAM-dependent domain-containing protein</fullName>
    </recommendedName>
</protein>
<dbReference type="InterPro" id="IPR035094">
    <property type="entry name" value="EgtD"/>
</dbReference>
<reference evidence="4" key="1">
    <citation type="submission" date="2018-06" db="EMBL/GenBank/DDBJ databases">
        <authorList>
            <person name="Zhirakovskaya E."/>
        </authorList>
    </citation>
    <scope>NUCLEOTIDE SEQUENCE</scope>
</reference>
<keyword evidence="2" id="KW-0808">Transferase</keyword>
<dbReference type="InterPro" id="IPR017804">
    <property type="entry name" value="MeTrfase_EgtD-like"/>
</dbReference>
<evidence type="ECO:0000256" key="2">
    <source>
        <dbReference type="ARBA" id="ARBA00022679"/>
    </source>
</evidence>
<name>A0A3B0V0J9_9ZZZZ</name>
<dbReference type="PANTHER" id="PTHR43397:SF1">
    <property type="entry name" value="ERGOTHIONEINE BIOSYNTHESIS PROTEIN 1"/>
    <property type="match status" value="1"/>
</dbReference>
<dbReference type="GO" id="GO:0008168">
    <property type="term" value="F:methyltransferase activity"/>
    <property type="evidence" value="ECO:0007669"/>
    <property type="project" value="UniProtKB-KW"/>
</dbReference>
<evidence type="ECO:0000259" key="3">
    <source>
        <dbReference type="Pfam" id="PF10017"/>
    </source>
</evidence>
<dbReference type="SUPFAM" id="SSF53335">
    <property type="entry name" value="S-adenosyl-L-methionine-dependent methyltransferases"/>
    <property type="match status" value="1"/>
</dbReference>
<proteinExistence type="predicted"/>
<dbReference type="GO" id="GO:0032259">
    <property type="term" value="P:methylation"/>
    <property type="evidence" value="ECO:0007669"/>
    <property type="project" value="UniProtKB-KW"/>
</dbReference>
<feature type="domain" description="Histidine-specific methyltransferase SAM-dependent" evidence="3">
    <location>
        <begin position="13"/>
        <end position="320"/>
    </location>
</feature>
<dbReference type="Pfam" id="PF10017">
    <property type="entry name" value="Methyltransf_33"/>
    <property type="match status" value="1"/>
</dbReference>
<dbReference type="Gene3D" id="3.40.50.150">
    <property type="entry name" value="Vaccinia Virus protein VP39"/>
    <property type="match status" value="1"/>
</dbReference>
<sequence length="322" mass="37764">MEIKTQTINTNLAEAVREGFSKSPKSISSMFLYDAEGDRLFQEIMKMPEYYITRCEEEIFHIQKEEITMEMRAFDEPFNLLEFGAGDGSKTKILLRYLLEKDADFTYYPVDISGHILEELTHSLRKEMPMLKVYPLNFEYFDAIRQANNLNSRRNITLFLGSNMGNFTEEQAVDFYRDFARESTAGDLLFVGIDRRKNPPIISKAYDDSQGITAAFNLNLLRRMNRELGAGFNLETFSHYTFYEPVSGEVRSYLVSLKKQQVHFEALEMQFLFAKNELIHTEISKKYSPEEIVWLAEKTGYKVLRHFTDSRQYFLDSLWEIK</sequence>
<dbReference type="NCBIfam" id="TIGR03438">
    <property type="entry name" value="egtD_ergothio"/>
    <property type="match status" value="1"/>
</dbReference>
<dbReference type="PIRSF" id="PIRSF018005">
    <property type="entry name" value="UCP018005"/>
    <property type="match status" value="1"/>
</dbReference>